<accession>A0A6A6GDT4</accession>
<gene>
    <name evidence="1" type="ORF">BDZ85DRAFT_281687</name>
</gene>
<proteinExistence type="predicted"/>
<evidence type="ECO:0000313" key="2">
    <source>
        <dbReference type="Proteomes" id="UP000799538"/>
    </source>
</evidence>
<dbReference type="Proteomes" id="UP000799538">
    <property type="component" value="Unassembled WGS sequence"/>
</dbReference>
<dbReference type="AlphaFoldDB" id="A0A6A6GDT4"/>
<keyword evidence="2" id="KW-1185">Reference proteome</keyword>
<evidence type="ECO:0000313" key="1">
    <source>
        <dbReference type="EMBL" id="KAF2223779.1"/>
    </source>
</evidence>
<sequence>MAPTTRSKARREVVYLSLKELHEQHRAREELVKNRSPWAQAARPLNHGEDDAKIQFRVSAGDETSMTDSMSLAEAKDLGGHIAVCSEYVHKALGPGFGIDFSDHHWEAFQLYAAIRSMGSANIISTTNGTFASTTQLMEAALMSNKNGTYTTTGLIIEHLRSRRNEAKLFKRNDLITLVDPEGPFRQFYELRDVAVRWWAADVHEAQVEQWSIWSPELVAQGRQFMSGTFKTRAAKMEHLLGSKVRTPPASPE</sequence>
<dbReference type="EMBL" id="ML992506">
    <property type="protein sequence ID" value="KAF2223779.1"/>
    <property type="molecule type" value="Genomic_DNA"/>
</dbReference>
<name>A0A6A6GDT4_9PEZI</name>
<protein>
    <submittedName>
        <fullName evidence="1">Uncharacterized protein</fullName>
    </submittedName>
</protein>
<reference evidence="2" key="1">
    <citation type="journal article" date="2020" name="Stud. Mycol.">
        <title>101 Dothideomycetes genomes: A test case for predicting lifestyles and emergence of pathogens.</title>
        <authorList>
            <person name="Haridas S."/>
            <person name="Albert R."/>
            <person name="Binder M."/>
            <person name="Bloem J."/>
            <person name="LaButti K."/>
            <person name="Salamov A."/>
            <person name="Andreopoulos B."/>
            <person name="Baker S."/>
            <person name="Barry K."/>
            <person name="Bills G."/>
            <person name="Bluhm B."/>
            <person name="Cannon C."/>
            <person name="Castanera R."/>
            <person name="Culley D."/>
            <person name="Daum C."/>
            <person name="Ezra D."/>
            <person name="Gonzalez J."/>
            <person name="Henrissat B."/>
            <person name="Kuo A."/>
            <person name="Liang C."/>
            <person name="Lipzen A."/>
            <person name="Lutzoni F."/>
            <person name="Magnuson J."/>
            <person name="Mondo S."/>
            <person name="Nolan M."/>
            <person name="Ohm R."/>
            <person name="Pangilinan J."/>
            <person name="Park H.-J."/>
            <person name="Ramirez L."/>
            <person name="Alfaro M."/>
            <person name="Sun H."/>
            <person name="Tritt A."/>
            <person name="Yoshinaga Y."/>
            <person name="Zwiers L.-H."/>
            <person name="Turgeon B."/>
            <person name="Goodwin S."/>
            <person name="Spatafora J."/>
            <person name="Crous P."/>
            <person name="Grigoriev I."/>
        </authorList>
    </citation>
    <scope>NUCLEOTIDE SEQUENCE [LARGE SCALE GENOMIC DNA]</scope>
    <source>
        <strain evidence="2">CECT 20119</strain>
    </source>
</reference>
<organism evidence="1 2">
    <name type="scientific">Elsinoe ampelina</name>
    <dbReference type="NCBI Taxonomy" id="302913"/>
    <lineage>
        <taxon>Eukaryota</taxon>
        <taxon>Fungi</taxon>
        <taxon>Dikarya</taxon>
        <taxon>Ascomycota</taxon>
        <taxon>Pezizomycotina</taxon>
        <taxon>Dothideomycetes</taxon>
        <taxon>Dothideomycetidae</taxon>
        <taxon>Myriangiales</taxon>
        <taxon>Elsinoaceae</taxon>
        <taxon>Elsinoe</taxon>
    </lineage>
</organism>
<dbReference type="OrthoDB" id="10354596at2759"/>